<dbReference type="OrthoDB" id="187098at2"/>
<dbReference type="InterPro" id="IPR009003">
    <property type="entry name" value="Peptidase_S1_PA"/>
</dbReference>
<evidence type="ECO:0000313" key="1">
    <source>
        <dbReference type="EMBL" id="RUS92517.1"/>
    </source>
</evidence>
<keyword evidence="2" id="KW-1185">Reference proteome</keyword>
<gene>
    <name evidence="1" type="ORF">DSM107003_50000</name>
</gene>
<dbReference type="RefSeq" id="WP_127056778.1">
    <property type="nucleotide sequence ID" value="NZ_RSCM01000027.1"/>
</dbReference>
<evidence type="ECO:0008006" key="3">
    <source>
        <dbReference type="Google" id="ProtNLM"/>
    </source>
</evidence>
<sequence>MDIIYNADSDKSISGKYLNPEGWWDIEVQPIYRRVSGGSTSSITDKDLSITRYIEAQIATDLQINEIVYFRQISPVLNYSIPAGSQFVQEDNVFKTQTDGATKTITISSTIPSRTIDITLVGTIKQEPSTDIFNDYVSGSLSKHCSDAVDSRVIGKSNTTAWNLYATQSHTSSTYLRNTNFWCADLVNKLTCISPWNSQSGAALGITLITPRHFIACGHGGNYATGTTVRFVASDNTVVARTVIASKIHPQYSIDSADITICCLSSELPSDIVPCKLLPSNINSYLPNLSALYLIPSLCLDAQEKGLILDLYTLSTQALFRFSTKRNNFTETIIGGDSGNPQFLIINNQLVLIGVWSTSAGSTAQSTNLSQQLSAINQLILDVDALAGISTGYQVSTVDLSEFPTY</sequence>
<dbReference type="EMBL" id="RSCM01000027">
    <property type="protein sequence ID" value="RUS92517.1"/>
    <property type="molecule type" value="Genomic_DNA"/>
</dbReference>
<dbReference type="AlphaFoldDB" id="A0A433UFD2"/>
<protein>
    <recommendedName>
        <fullName evidence="3">Peptidase S1 domain-containing protein</fullName>
    </recommendedName>
</protein>
<organism evidence="1 2">
    <name type="scientific">Trichormus variabilis SAG 1403-4b</name>
    <dbReference type="NCBI Taxonomy" id="447716"/>
    <lineage>
        <taxon>Bacteria</taxon>
        <taxon>Bacillati</taxon>
        <taxon>Cyanobacteriota</taxon>
        <taxon>Cyanophyceae</taxon>
        <taxon>Nostocales</taxon>
        <taxon>Nostocaceae</taxon>
        <taxon>Trichormus</taxon>
    </lineage>
</organism>
<name>A0A433UFD2_ANAVA</name>
<proteinExistence type="predicted"/>
<reference evidence="1 2" key="1">
    <citation type="journal article" date="2019" name="Genome Biol. Evol.">
        <title>Day and night: Metabolic profiles and evolutionary relationships of six axenic non-marine cyanobacteria.</title>
        <authorList>
            <person name="Will S.E."/>
            <person name="Henke P."/>
            <person name="Boedeker C."/>
            <person name="Huang S."/>
            <person name="Brinkmann H."/>
            <person name="Rohde M."/>
            <person name="Jarek M."/>
            <person name="Friedl T."/>
            <person name="Seufert S."/>
            <person name="Schumacher M."/>
            <person name="Overmann J."/>
            <person name="Neumann-Schaal M."/>
            <person name="Petersen J."/>
        </authorList>
    </citation>
    <scope>NUCLEOTIDE SEQUENCE [LARGE SCALE GENOMIC DNA]</scope>
    <source>
        <strain evidence="1 2">SAG 1403-4b</strain>
    </source>
</reference>
<evidence type="ECO:0000313" key="2">
    <source>
        <dbReference type="Proteomes" id="UP000276103"/>
    </source>
</evidence>
<dbReference type="SUPFAM" id="SSF50494">
    <property type="entry name" value="Trypsin-like serine proteases"/>
    <property type="match status" value="1"/>
</dbReference>
<comment type="caution">
    <text evidence="1">The sequence shown here is derived from an EMBL/GenBank/DDBJ whole genome shotgun (WGS) entry which is preliminary data.</text>
</comment>
<accession>A0A433UFD2</accession>
<dbReference type="Proteomes" id="UP000276103">
    <property type="component" value="Unassembled WGS sequence"/>
</dbReference>